<proteinExistence type="inferred from homology"/>
<keyword evidence="7" id="KW-1133">Transmembrane helix</keyword>
<feature type="signal peptide" evidence="8">
    <location>
        <begin position="1"/>
        <end position="28"/>
    </location>
</feature>
<evidence type="ECO:0000256" key="6">
    <source>
        <dbReference type="SAM" id="MobiDB-lite"/>
    </source>
</evidence>
<feature type="compositionally biased region" description="Basic and acidic residues" evidence="6">
    <location>
        <begin position="432"/>
        <end position="445"/>
    </location>
</feature>
<evidence type="ECO:0000256" key="3">
    <source>
        <dbReference type="ARBA" id="ARBA00022801"/>
    </source>
</evidence>
<dbReference type="InterPro" id="IPR036852">
    <property type="entry name" value="Peptidase_S8/S53_dom_sf"/>
</dbReference>
<keyword evidence="8" id="KW-0732">Signal</keyword>
<feature type="transmembrane region" description="Helical" evidence="7">
    <location>
        <begin position="402"/>
        <end position="420"/>
    </location>
</feature>
<dbReference type="RefSeq" id="WP_203794076.1">
    <property type="nucleotide sequence ID" value="NZ_BAAAQE010000076.1"/>
</dbReference>
<keyword evidence="11" id="KW-1185">Reference proteome</keyword>
<comment type="similarity">
    <text evidence="1 5">Belongs to the peptidase S8 family.</text>
</comment>
<feature type="compositionally biased region" description="Polar residues" evidence="6">
    <location>
        <begin position="458"/>
        <end position="468"/>
    </location>
</feature>
<evidence type="ECO:0000256" key="8">
    <source>
        <dbReference type="SAM" id="SignalP"/>
    </source>
</evidence>
<dbReference type="EMBL" id="BOMG01000026">
    <property type="protein sequence ID" value="GID53162.1"/>
    <property type="molecule type" value="Genomic_DNA"/>
</dbReference>
<sequence length="468" mass="46908">MTRFRAVAAAAATAAVLLTVVPVAPAFAEPATGTAVNRQYYTVTASYQGSPETLWEIAARFLGDSARAGEILDLNTGRIQPDGGRLSDPSQLQAGWYLVMPWDAVGSDLKQGALPASESAGTTCARQENLPADADWGQSLLTPGKVWTSATGSGVKVAVIASGVDGSAPELGGRVTSGADITGGAGRGDLGCRAGTGLAGIVAGDDGAQGASYGVAPGARIIPVKSGTKLTPALVSTGIGVAVSSGADVVLVGSAVDARDPALLAAVSDAISRDVVVVLPATANAAATAGLLRVGSAGPDKQPAGDHLAESADLLAPGVTVATIGRAGTGDEYAAAWVAGTVALVRSAFPGMHAADVTDRVVKTAADGLVSPVAAINTPLPSETAAAAPASASSNMDTLSTVLTWAAVALAVALLLPYLLQYPIRLVREAGARRKERQQAQETLDRLTTGGDDEFWNAPSTSTTVIRK</sequence>
<evidence type="ECO:0000256" key="5">
    <source>
        <dbReference type="PROSITE-ProRule" id="PRU01240"/>
    </source>
</evidence>
<feature type="domain" description="LysM" evidence="9">
    <location>
        <begin position="39"/>
        <end position="100"/>
    </location>
</feature>
<keyword evidence="2" id="KW-0645">Protease</keyword>
<comment type="caution">
    <text evidence="10">The sequence shown here is derived from an EMBL/GenBank/DDBJ whole genome shotgun (WGS) entry which is preliminary data.</text>
</comment>
<feature type="region of interest" description="Disordered" evidence="6">
    <location>
        <begin position="432"/>
        <end position="468"/>
    </location>
</feature>
<keyword evidence="3" id="KW-0378">Hydrolase</keyword>
<feature type="chain" id="PRO_5045357061" description="LysM domain-containing protein" evidence="8">
    <location>
        <begin position="29"/>
        <end position="468"/>
    </location>
</feature>
<gene>
    <name evidence="10" type="ORF">Aco03nite_015660</name>
</gene>
<keyword evidence="4" id="KW-0720">Serine protease</keyword>
<evidence type="ECO:0000313" key="10">
    <source>
        <dbReference type="EMBL" id="GID53162.1"/>
    </source>
</evidence>
<dbReference type="Proteomes" id="UP000612282">
    <property type="component" value="Unassembled WGS sequence"/>
</dbReference>
<evidence type="ECO:0000256" key="2">
    <source>
        <dbReference type="ARBA" id="ARBA00022670"/>
    </source>
</evidence>
<keyword evidence="7" id="KW-0472">Membrane</keyword>
<dbReference type="Pfam" id="PF00082">
    <property type="entry name" value="Peptidase_S8"/>
    <property type="match status" value="1"/>
</dbReference>
<dbReference type="SUPFAM" id="SSF52743">
    <property type="entry name" value="Subtilisin-like"/>
    <property type="match status" value="1"/>
</dbReference>
<evidence type="ECO:0000313" key="11">
    <source>
        <dbReference type="Proteomes" id="UP000612282"/>
    </source>
</evidence>
<dbReference type="InterPro" id="IPR015500">
    <property type="entry name" value="Peptidase_S8_subtilisin-rel"/>
</dbReference>
<name>A0ABQ3X3X2_9ACTN</name>
<dbReference type="PANTHER" id="PTHR43806">
    <property type="entry name" value="PEPTIDASE S8"/>
    <property type="match status" value="1"/>
</dbReference>
<organism evidence="10 11">
    <name type="scientific">Actinoplanes couchii</name>
    <dbReference type="NCBI Taxonomy" id="403638"/>
    <lineage>
        <taxon>Bacteria</taxon>
        <taxon>Bacillati</taxon>
        <taxon>Actinomycetota</taxon>
        <taxon>Actinomycetes</taxon>
        <taxon>Micromonosporales</taxon>
        <taxon>Micromonosporaceae</taxon>
        <taxon>Actinoplanes</taxon>
    </lineage>
</organism>
<comment type="caution">
    <text evidence="5">Lacks conserved residue(s) required for the propagation of feature annotation.</text>
</comment>
<dbReference type="InterPro" id="IPR018392">
    <property type="entry name" value="LysM"/>
</dbReference>
<keyword evidence="7" id="KW-0812">Transmembrane</keyword>
<dbReference type="InterPro" id="IPR000209">
    <property type="entry name" value="Peptidase_S8/S53_dom"/>
</dbReference>
<dbReference type="Gene3D" id="3.40.50.200">
    <property type="entry name" value="Peptidase S8/S53 domain"/>
    <property type="match status" value="1"/>
</dbReference>
<dbReference type="InterPro" id="IPR050131">
    <property type="entry name" value="Peptidase_S8_subtilisin-like"/>
</dbReference>
<evidence type="ECO:0000256" key="7">
    <source>
        <dbReference type="SAM" id="Phobius"/>
    </source>
</evidence>
<accession>A0ABQ3X3X2</accession>
<dbReference type="PROSITE" id="PS51782">
    <property type="entry name" value="LYSM"/>
    <property type="match status" value="1"/>
</dbReference>
<dbReference type="CDD" id="cd00118">
    <property type="entry name" value="LysM"/>
    <property type="match status" value="1"/>
</dbReference>
<dbReference type="PROSITE" id="PS51892">
    <property type="entry name" value="SUBTILASE"/>
    <property type="match status" value="1"/>
</dbReference>
<evidence type="ECO:0000256" key="4">
    <source>
        <dbReference type="ARBA" id="ARBA00022825"/>
    </source>
</evidence>
<dbReference type="PANTHER" id="PTHR43806:SF11">
    <property type="entry name" value="CEREVISIN-RELATED"/>
    <property type="match status" value="1"/>
</dbReference>
<evidence type="ECO:0000259" key="9">
    <source>
        <dbReference type="PROSITE" id="PS51782"/>
    </source>
</evidence>
<evidence type="ECO:0000256" key="1">
    <source>
        <dbReference type="ARBA" id="ARBA00011073"/>
    </source>
</evidence>
<reference evidence="10 11" key="1">
    <citation type="submission" date="2021-01" db="EMBL/GenBank/DDBJ databases">
        <title>Whole genome shotgun sequence of Actinoplanes couchii NBRC 106145.</title>
        <authorList>
            <person name="Komaki H."/>
            <person name="Tamura T."/>
        </authorList>
    </citation>
    <scope>NUCLEOTIDE SEQUENCE [LARGE SCALE GENOMIC DNA]</scope>
    <source>
        <strain evidence="10 11">NBRC 106145</strain>
    </source>
</reference>
<dbReference type="PRINTS" id="PR00723">
    <property type="entry name" value="SUBTILISIN"/>
</dbReference>
<protein>
    <recommendedName>
        <fullName evidence="9">LysM domain-containing protein</fullName>
    </recommendedName>
</protein>